<dbReference type="Pfam" id="PF01302">
    <property type="entry name" value="CAP_GLY"/>
    <property type="match status" value="1"/>
</dbReference>
<gene>
    <name evidence="10" type="ORF">CINCED_3A022009</name>
</gene>
<dbReference type="SUPFAM" id="SSF54236">
    <property type="entry name" value="Ubiquitin-like"/>
    <property type="match status" value="1"/>
</dbReference>
<keyword evidence="6" id="KW-0677">Repeat</keyword>
<proteinExistence type="inferred from homology"/>
<dbReference type="InterPro" id="IPR050836">
    <property type="entry name" value="SDS22/Internalin_LRR"/>
</dbReference>
<keyword evidence="5" id="KW-0433">Leucine-rich repeat</keyword>
<dbReference type="PANTHER" id="PTHR46652:SF3">
    <property type="entry name" value="LEUCINE-RICH REPEAT-CONTAINING PROTEIN 9"/>
    <property type="match status" value="1"/>
</dbReference>
<dbReference type="PROSITE" id="PS50245">
    <property type="entry name" value="CAP_GLY_2"/>
    <property type="match status" value="1"/>
</dbReference>
<evidence type="ECO:0000313" key="10">
    <source>
        <dbReference type="EMBL" id="VVC27020.1"/>
    </source>
</evidence>
<dbReference type="CDD" id="cd17044">
    <property type="entry name" value="Ubl_TBCE"/>
    <property type="match status" value="1"/>
</dbReference>
<dbReference type="SUPFAM" id="SSF52058">
    <property type="entry name" value="L domain-like"/>
    <property type="match status" value="1"/>
</dbReference>
<dbReference type="Proteomes" id="UP000325440">
    <property type="component" value="Unassembled WGS sequence"/>
</dbReference>
<dbReference type="Gene3D" id="3.80.10.10">
    <property type="entry name" value="Ribonuclease Inhibitor"/>
    <property type="match status" value="2"/>
</dbReference>
<dbReference type="Gene3D" id="3.10.20.90">
    <property type="entry name" value="Phosphatidylinositol 3-kinase Catalytic Subunit, Chain A, domain 1"/>
    <property type="match status" value="1"/>
</dbReference>
<dbReference type="InterPro" id="IPR044079">
    <property type="entry name" value="Ubl_TBCE"/>
</dbReference>
<dbReference type="InterPro" id="IPR036859">
    <property type="entry name" value="CAP-Gly_dom_sf"/>
</dbReference>
<evidence type="ECO:0000256" key="7">
    <source>
        <dbReference type="ARBA" id="ARBA00023186"/>
    </source>
</evidence>
<evidence type="ECO:0000256" key="3">
    <source>
        <dbReference type="ARBA" id="ARBA00015004"/>
    </source>
</evidence>
<name>A0A5E4M6Q3_9HEMI</name>
<sequence>MVLMMTDCINNYNKSIRVGRKVCAGTFTGVVRYVGPLPETESIWVGVEWDDLSRGKHDGTHNGIRYFKTLHPNGASFVRLEKIVPCNVSFMSAFKNKYGQDCDPGVDQEISIIMKQSKMPFFELVGMQKIQEKQACFDKLTHVSLSHLCITDAGVPGEIQNCCPNIEDLELCNNCFTDWTTVSQIAQQLKHLTSLNLSFNTINLPQEPIQVLKDSFKCLKKIILGKLNYSWYDIMSLCDAFPLLEVLEVPDNNLDRLETPKIVLENILYLNLENNNLSWSEINKLRFLQKLQCLNVNHNGIKDIQVVISSFPSLKYLMISDNDLLHWESVCELNKLPALNSLRIQNNPLLKSMSVSNYTLEIIARISNLTLLNGTIITHKERQNNERDYLKDLDMIWHRKLKNVEERAEFLAKHPRYMELTSKYGSDYSEDLNTSKKIKTIKIKIVNFCIESNSEKDVIIKTLPITMTLNRLKDLGKRLFGLGNKQIEFSYLTKEKPDIEYSMENMNQTLDYYSVEDGNTILLKW</sequence>
<protein>
    <recommendedName>
        <fullName evidence="3">Tubulin-specific chaperone E</fullName>
    </recommendedName>
    <alternativeName>
        <fullName evidence="8">Tubulin-folding cofactor E</fullName>
    </alternativeName>
</protein>
<evidence type="ECO:0000313" key="11">
    <source>
        <dbReference type="Proteomes" id="UP000325440"/>
    </source>
</evidence>
<keyword evidence="4" id="KW-0963">Cytoplasm</keyword>
<comment type="similarity">
    <text evidence="2">Belongs to the TBCE family.</text>
</comment>
<keyword evidence="7" id="KW-0143">Chaperone</keyword>
<dbReference type="InterPro" id="IPR032675">
    <property type="entry name" value="LRR_dom_sf"/>
</dbReference>
<dbReference type="SMART" id="SM01052">
    <property type="entry name" value="CAP_GLY"/>
    <property type="match status" value="1"/>
</dbReference>
<keyword evidence="11" id="KW-1185">Reference proteome</keyword>
<feature type="domain" description="CAP-Gly" evidence="9">
    <location>
        <begin position="35"/>
        <end position="79"/>
    </location>
</feature>
<dbReference type="OrthoDB" id="5273213at2759"/>
<dbReference type="AlphaFoldDB" id="A0A5E4M6Q3"/>
<evidence type="ECO:0000256" key="8">
    <source>
        <dbReference type="ARBA" id="ARBA00030180"/>
    </source>
</evidence>
<evidence type="ECO:0000256" key="6">
    <source>
        <dbReference type="ARBA" id="ARBA00022737"/>
    </source>
</evidence>
<evidence type="ECO:0000256" key="2">
    <source>
        <dbReference type="ARBA" id="ARBA00006286"/>
    </source>
</evidence>
<dbReference type="PANTHER" id="PTHR46652">
    <property type="entry name" value="LEUCINE-RICH REPEAT AND IQ DOMAIN-CONTAINING PROTEIN 1-RELATED"/>
    <property type="match status" value="1"/>
</dbReference>
<accession>A0A5E4M6Q3</accession>
<dbReference type="InterPro" id="IPR029071">
    <property type="entry name" value="Ubiquitin-like_domsf"/>
</dbReference>
<dbReference type="PROSITE" id="PS00845">
    <property type="entry name" value="CAP_GLY_1"/>
    <property type="match status" value="1"/>
</dbReference>
<dbReference type="SUPFAM" id="SSF74924">
    <property type="entry name" value="Cap-Gly domain"/>
    <property type="match status" value="1"/>
</dbReference>
<organism evidence="10 11">
    <name type="scientific">Cinara cedri</name>
    <dbReference type="NCBI Taxonomy" id="506608"/>
    <lineage>
        <taxon>Eukaryota</taxon>
        <taxon>Metazoa</taxon>
        <taxon>Ecdysozoa</taxon>
        <taxon>Arthropoda</taxon>
        <taxon>Hexapoda</taxon>
        <taxon>Insecta</taxon>
        <taxon>Pterygota</taxon>
        <taxon>Neoptera</taxon>
        <taxon>Paraneoptera</taxon>
        <taxon>Hemiptera</taxon>
        <taxon>Sternorrhyncha</taxon>
        <taxon>Aphidomorpha</taxon>
        <taxon>Aphidoidea</taxon>
        <taxon>Aphididae</taxon>
        <taxon>Lachninae</taxon>
        <taxon>Cinara</taxon>
    </lineage>
</organism>
<dbReference type="Gene3D" id="2.30.30.190">
    <property type="entry name" value="CAP Gly-rich-like domain"/>
    <property type="match status" value="1"/>
</dbReference>
<evidence type="ECO:0000256" key="5">
    <source>
        <dbReference type="ARBA" id="ARBA00022614"/>
    </source>
</evidence>
<reference evidence="10 11" key="1">
    <citation type="submission" date="2019-08" db="EMBL/GenBank/DDBJ databases">
        <authorList>
            <person name="Alioto T."/>
            <person name="Alioto T."/>
            <person name="Gomez Garrido J."/>
        </authorList>
    </citation>
    <scope>NUCLEOTIDE SEQUENCE [LARGE SCALE GENOMIC DNA]</scope>
</reference>
<dbReference type="GO" id="GO:0005737">
    <property type="term" value="C:cytoplasm"/>
    <property type="evidence" value="ECO:0007669"/>
    <property type="project" value="UniProtKB-SubCell"/>
</dbReference>
<comment type="subcellular location">
    <subcellularLocation>
        <location evidence="1">Cytoplasm</location>
    </subcellularLocation>
</comment>
<evidence type="ECO:0000256" key="4">
    <source>
        <dbReference type="ARBA" id="ARBA00022490"/>
    </source>
</evidence>
<dbReference type="EMBL" id="CABPRJ010000057">
    <property type="protein sequence ID" value="VVC27020.1"/>
    <property type="molecule type" value="Genomic_DNA"/>
</dbReference>
<evidence type="ECO:0000259" key="9">
    <source>
        <dbReference type="PROSITE" id="PS50245"/>
    </source>
</evidence>
<dbReference type="InterPro" id="IPR000938">
    <property type="entry name" value="CAP-Gly_domain"/>
</dbReference>
<evidence type="ECO:0000256" key="1">
    <source>
        <dbReference type="ARBA" id="ARBA00004496"/>
    </source>
</evidence>